<dbReference type="PIRSF" id="PIRSF001500">
    <property type="entry name" value="Chor_mut_pdt_Ppr"/>
    <property type="match status" value="1"/>
</dbReference>
<dbReference type="NCBIfam" id="TIGR01805">
    <property type="entry name" value="CM_mono_grmpos"/>
    <property type="match status" value="1"/>
</dbReference>
<name>E7G8M0_9FIRM</name>
<dbReference type="RefSeq" id="WP_008788224.1">
    <property type="nucleotide sequence ID" value="NZ_AKCB01000002.1"/>
</dbReference>
<evidence type="ECO:0000256" key="15">
    <source>
        <dbReference type="ARBA" id="ARBA00023268"/>
    </source>
</evidence>
<evidence type="ECO:0000256" key="8">
    <source>
        <dbReference type="ARBA" id="ARBA00021872"/>
    </source>
</evidence>
<evidence type="ECO:0000256" key="17">
    <source>
        <dbReference type="ARBA" id="ARBA00031520"/>
    </source>
</evidence>
<feature type="domain" description="Chorismate mutase" evidence="20">
    <location>
        <begin position="1"/>
        <end position="88"/>
    </location>
</feature>
<dbReference type="PROSITE" id="PS51171">
    <property type="entry name" value="PREPHENATE_DEHYDR_3"/>
    <property type="match status" value="1"/>
</dbReference>
<keyword evidence="13" id="KW-0413">Isomerase</keyword>
<dbReference type="EMBL" id="ADKX01000020">
    <property type="protein sequence ID" value="EFW05599.1"/>
    <property type="molecule type" value="Genomic_DNA"/>
</dbReference>
<dbReference type="PROSITE" id="PS51168">
    <property type="entry name" value="CHORISMATE_MUT_2"/>
    <property type="match status" value="1"/>
</dbReference>
<evidence type="ECO:0000256" key="13">
    <source>
        <dbReference type="ARBA" id="ARBA00023235"/>
    </source>
</evidence>
<comment type="catalytic activity">
    <reaction evidence="18">
        <text>prephenate + H(+) = 3-phenylpyruvate + CO2 + H2O</text>
        <dbReference type="Rhea" id="RHEA:21648"/>
        <dbReference type="ChEBI" id="CHEBI:15377"/>
        <dbReference type="ChEBI" id="CHEBI:15378"/>
        <dbReference type="ChEBI" id="CHEBI:16526"/>
        <dbReference type="ChEBI" id="CHEBI:18005"/>
        <dbReference type="ChEBI" id="CHEBI:29934"/>
        <dbReference type="EC" id="4.2.1.51"/>
    </reaction>
</comment>
<dbReference type="OrthoDB" id="9802281at2"/>
<dbReference type="InterPro" id="IPR002912">
    <property type="entry name" value="ACT_dom"/>
</dbReference>
<evidence type="ECO:0000256" key="16">
    <source>
        <dbReference type="ARBA" id="ARBA00031175"/>
    </source>
</evidence>
<reference evidence="23 24" key="1">
    <citation type="submission" date="2010-12" db="EMBL/GenBank/DDBJ databases">
        <title>The Genome Sequence of Coprobacillus sp. strain 29_1.</title>
        <authorList>
            <consortium name="The Broad Institute Genome Sequencing Platform"/>
            <person name="Earl A."/>
            <person name="Ward D."/>
            <person name="Feldgarden M."/>
            <person name="Gevers D."/>
            <person name="Daigneault M."/>
            <person name="Sibley C.D."/>
            <person name="White A."/>
            <person name="Strauss J."/>
            <person name="Allen-Vercoe E."/>
            <person name="Young S.K."/>
            <person name="Zeng Q."/>
            <person name="Gargeya S."/>
            <person name="Fitzgerald M."/>
            <person name="Haas B."/>
            <person name="Abouelleil A."/>
            <person name="Alvarado L."/>
            <person name="Arachchi H.M."/>
            <person name="Berlin A."/>
            <person name="Brown A."/>
            <person name="Chapman S.B."/>
            <person name="Chen Z."/>
            <person name="Dunbar C."/>
            <person name="Freedman E."/>
            <person name="Gearin G."/>
            <person name="Gellesch M."/>
            <person name="Goldberg J."/>
            <person name="Griggs A."/>
            <person name="Gujja S."/>
            <person name="Heilman E."/>
            <person name="Heiman D."/>
            <person name="Howarth C."/>
            <person name="Larson L."/>
            <person name="Lui A."/>
            <person name="MacDonald P.J.P."/>
            <person name="Mehta T."/>
            <person name="Montmayeur A."/>
            <person name="Murphy C."/>
            <person name="Neiman D."/>
            <person name="Pearson M."/>
            <person name="Priest M."/>
            <person name="Roberts A."/>
            <person name="Saif S."/>
            <person name="Shea T."/>
            <person name="Shenoy N."/>
            <person name="Sisk P."/>
            <person name="Stolte C."/>
            <person name="Sykes S."/>
            <person name="White J."/>
            <person name="Yandava C."/>
            <person name="Nusbaum C."/>
            <person name="Birren B."/>
        </authorList>
    </citation>
    <scope>NUCLEOTIDE SEQUENCE [LARGE SCALE GENOMIC DNA]</scope>
    <source>
        <strain evidence="23 24">29_1</strain>
    </source>
</reference>
<dbReference type="Pfam" id="PF00800">
    <property type="entry name" value="PDT"/>
    <property type="match status" value="1"/>
</dbReference>
<comment type="subcellular location">
    <subcellularLocation>
        <location evidence="3">Cytoplasm</location>
    </subcellularLocation>
</comment>
<evidence type="ECO:0000256" key="9">
    <source>
        <dbReference type="ARBA" id="ARBA00022490"/>
    </source>
</evidence>
<dbReference type="Gene3D" id="3.30.70.260">
    <property type="match status" value="1"/>
</dbReference>
<dbReference type="PANTHER" id="PTHR21022:SF19">
    <property type="entry name" value="PREPHENATE DEHYDRATASE-RELATED"/>
    <property type="match status" value="1"/>
</dbReference>
<evidence type="ECO:0000256" key="6">
    <source>
        <dbReference type="ARBA" id="ARBA00013147"/>
    </source>
</evidence>
<dbReference type="InterPro" id="IPR001086">
    <property type="entry name" value="Preph_deHydtase"/>
</dbReference>
<proteinExistence type="predicted"/>
<evidence type="ECO:0000313" key="24">
    <source>
        <dbReference type="Proteomes" id="UP000003157"/>
    </source>
</evidence>
<evidence type="ECO:0000256" key="7">
    <source>
        <dbReference type="ARBA" id="ARBA00014401"/>
    </source>
</evidence>
<evidence type="ECO:0000256" key="10">
    <source>
        <dbReference type="ARBA" id="ARBA00022605"/>
    </source>
</evidence>
<dbReference type="SMART" id="SM00830">
    <property type="entry name" value="CM_2"/>
    <property type="match status" value="1"/>
</dbReference>
<feature type="domain" description="ACT" evidence="22">
    <location>
        <begin position="294"/>
        <end position="369"/>
    </location>
</feature>
<evidence type="ECO:0000256" key="12">
    <source>
        <dbReference type="ARBA" id="ARBA00023222"/>
    </source>
</evidence>
<dbReference type="Gene3D" id="1.20.59.10">
    <property type="entry name" value="Chorismate mutase"/>
    <property type="match status" value="1"/>
</dbReference>
<evidence type="ECO:0000256" key="1">
    <source>
        <dbReference type="ARBA" id="ARBA00000824"/>
    </source>
</evidence>
<comment type="pathway">
    <text evidence="4">Amino-acid biosynthesis; L-phenylalanine biosynthesis; phenylpyruvate from prephenate: step 1/1.</text>
</comment>
<dbReference type="Gene3D" id="3.40.190.10">
    <property type="entry name" value="Periplasmic binding protein-like II"/>
    <property type="match status" value="2"/>
</dbReference>
<dbReference type="HOGENOM" id="CLU_035008_1_1_9"/>
<comment type="caution">
    <text evidence="23">The sequence shown here is derived from an EMBL/GenBank/DDBJ whole genome shotgun (WGS) entry which is preliminary data.</text>
</comment>
<dbReference type="UniPathway" id="UPA00120">
    <property type="reaction ID" value="UER00203"/>
</dbReference>
<dbReference type="SUPFAM" id="SSF53850">
    <property type="entry name" value="Periplasmic binding protein-like II"/>
    <property type="match status" value="1"/>
</dbReference>
<evidence type="ECO:0000256" key="14">
    <source>
        <dbReference type="ARBA" id="ARBA00023239"/>
    </source>
</evidence>
<keyword evidence="10" id="KW-0028">Amino-acid biosynthesis</keyword>
<feature type="site" description="Essential for prephenate dehydratase activity" evidence="19">
    <location>
        <position position="275"/>
    </location>
</feature>
<dbReference type="EC" id="4.2.1.51" evidence="6"/>
<organism evidence="23 24">
    <name type="scientific">Coprobacillus cateniformis</name>
    <dbReference type="NCBI Taxonomy" id="100884"/>
    <lineage>
        <taxon>Bacteria</taxon>
        <taxon>Bacillati</taxon>
        <taxon>Bacillota</taxon>
        <taxon>Erysipelotrichia</taxon>
        <taxon>Erysipelotrichales</taxon>
        <taxon>Coprobacillaceae</taxon>
        <taxon>Coprobacillus</taxon>
    </lineage>
</organism>
<accession>E7G8M0</accession>
<keyword evidence="11" id="KW-0057">Aromatic amino acid biosynthesis</keyword>
<comment type="function">
    <text evidence="2">Catalyzes the Claisen rearrangement of chorismate to prephenate and the decarboxylation/dehydration of prephenate to phenylpyruvate.</text>
</comment>
<dbReference type="GO" id="GO:0005737">
    <property type="term" value="C:cytoplasm"/>
    <property type="evidence" value="ECO:0007669"/>
    <property type="project" value="UniProtKB-SubCell"/>
</dbReference>
<evidence type="ECO:0000256" key="18">
    <source>
        <dbReference type="ARBA" id="ARBA00047848"/>
    </source>
</evidence>
<dbReference type="UniPathway" id="UPA00121">
    <property type="reaction ID" value="UER00345"/>
</dbReference>
<dbReference type="InterPro" id="IPR011279">
    <property type="entry name" value="Chorismate_mutase_GmP"/>
</dbReference>
<dbReference type="PANTHER" id="PTHR21022">
    <property type="entry name" value="PREPHENATE DEHYDRATASE P PROTEIN"/>
    <property type="match status" value="1"/>
</dbReference>
<evidence type="ECO:0000256" key="3">
    <source>
        <dbReference type="ARBA" id="ARBA00004496"/>
    </source>
</evidence>
<dbReference type="InterPro" id="IPR036979">
    <property type="entry name" value="CM_dom_sf"/>
</dbReference>
<keyword evidence="24" id="KW-1185">Reference proteome</keyword>
<dbReference type="InterPro" id="IPR045865">
    <property type="entry name" value="ACT-like_dom_sf"/>
</dbReference>
<dbReference type="GeneID" id="78230751"/>
<dbReference type="CDD" id="cd13631">
    <property type="entry name" value="PBP2_Ct-PDT_like"/>
    <property type="match status" value="1"/>
</dbReference>
<sequence>MKDLETCRKEIDEIDQQMIALFEKRMNVAKDVITYKLAHNMEIFQSHRELQVIEKNTKRIHNDDLKDYAKTFIQDMMNISKSYQASFIPPQNIYQLIPARYENIVVGYPGVTGSFSESALDAYFGSETKRKNYEHFDEVFEALKNDEIDYGVVPLENSSTGAINDNYDAIRDYGFFIVGEQSLSISQHLLGLPGSSLEDLREVYSHPQGLLQSRQFLSEHAWMKQREYANTSLAAQYVANEKDPTKAAIASDKAAQLYGLEILQENIQNLKTNSTRFIIFGKHLETSKDVSHVSIVFTLKHEVGSLYQVMKVINDHHINMLRIESRPLKATPWEYYFYVDFEGNLENQNIILALEDMKTHTITLRVLGNYAKK</sequence>
<comment type="pathway">
    <text evidence="5">Metabolic intermediate biosynthesis; prephenate biosynthesis; prephenate from chorismate: step 1/1.</text>
</comment>
<evidence type="ECO:0000256" key="2">
    <source>
        <dbReference type="ARBA" id="ARBA00002364"/>
    </source>
</evidence>
<dbReference type="InterPro" id="IPR036263">
    <property type="entry name" value="Chorismate_II_sf"/>
</dbReference>
<keyword evidence="12" id="KW-0584">Phenylalanine biosynthesis</keyword>
<feature type="domain" description="Prephenate dehydratase" evidence="21">
    <location>
        <begin position="105"/>
        <end position="282"/>
    </location>
</feature>
<dbReference type="SUPFAM" id="SSF55021">
    <property type="entry name" value="ACT-like"/>
    <property type="match status" value="1"/>
</dbReference>
<protein>
    <recommendedName>
        <fullName evidence="7">Bifunctional chorismate mutase/prephenate dehydratase</fullName>
        <ecNumber evidence="6">4.2.1.51</ecNumber>
    </recommendedName>
    <alternativeName>
        <fullName evidence="17">Chorismate mutase-prephenate dehydratase</fullName>
    </alternativeName>
    <alternativeName>
        <fullName evidence="8">Prephenate dehydratase</fullName>
    </alternativeName>
    <alternativeName>
        <fullName evidence="16">p-protein</fullName>
    </alternativeName>
</protein>
<evidence type="ECO:0000256" key="4">
    <source>
        <dbReference type="ARBA" id="ARBA00004741"/>
    </source>
</evidence>
<keyword evidence="14" id="KW-0456">Lyase</keyword>
<evidence type="ECO:0000256" key="5">
    <source>
        <dbReference type="ARBA" id="ARBA00004817"/>
    </source>
</evidence>
<dbReference type="STRING" id="100884.GCA_000269565_02952"/>
<dbReference type="InterPro" id="IPR002701">
    <property type="entry name" value="CM_II_prokaryot"/>
</dbReference>
<dbReference type="GO" id="GO:0004106">
    <property type="term" value="F:chorismate mutase activity"/>
    <property type="evidence" value="ECO:0007669"/>
    <property type="project" value="UniProtKB-EC"/>
</dbReference>
<evidence type="ECO:0000256" key="11">
    <source>
        <dbReference type="ARBA" id="ARBA00023141"/>
    </source>
</evidence>
<gene>
    <name evidence="23" type="ORF">HMPREF9488_01108</name>
</gene>
<dbReference type="CDD" id="cd04905">
    <property type="entry name" value="ACT_CM-PDT"/>
    <property type="match status" value="1"/>
</dbReference>
<dbReference type="eggNOG" id="COG0077">
    <property type="taxonomic scope" value="Bacteria"/>
</dbReference>
<evidence type="ECO:0000313" key="23">
    <source>
        <dbReference type="EMBL" id="EFW05599.1"/>
    </source>
</evidence>
<dbReference type="InterPro" id="IPR008242">
    <property type="entry name" value="Chor_mutase/pphenate_deHydtase"/>
</dbReference>
<evidence type="ECO:0000259" key="22">
    <source>
        <dbReference type="PROSITE" id="PS51671"/>
    </source>
</evidence>
<dbReference type="SUPFAM" id="SSF48600">
    <property type="entry name" value="Chorismate mutase II"/>
    <property type="match status" value="1"/>
</dbReference>
<evidence type="ECO:0000259" key="21">
    <source>
        <dbReference type="PROSITE" id="PS51171"/>
    </source>
</evidence>
<dbReference type="Pfam" id="PF01817">
    <property type="entry name" value="CM_2"/>
    <property type="match status" value="1"/>
</dbReference>
<dbReference type="GO" id="GO:0046417">
    <property type="term" value="P:chorismate metabolic process"/>
    <property type="evidence" value="ECO:0007669"/>
    <property type="project" value="InterPro"/>
</dbReference>
<dbReference type="GO" id="GO:0009094">
    <property type="term" value="P:L-phenylalanine biosynthetic process"/>
    <property type="evidence" value="ECO:0007669"/>
    <property type="project" value="UniProtKB-UniPathway"/>
</dbReference>
<keyword evidence="9" id="KW-0963">Cytoplasm</keyword>
<dbReference type="PROSITE" id="PS51671">
    <property type="entry name" value="ACT"/>
    <property type="match status" value="1"/>
</dbReference>
<dbReference type="Proteomes" id="UP000003157">
    <property type="component" value="Unassembled WGS sequence"/>
</dbReference>
<evidence type="ECO:0000259" key="20">
    <source>
        <dbReference type="PROSITE" id="PS51168"/>
    </source>
</evidence>
<keyword evidence="15" id="KW-0511">Multifunctional enzyme</keyword>
<dbReference type="AlphaFoldDB" id="E7G8M0"/>
<comment type="catalytic activity">
    <reaction evidence="1">
        <text>chorismate = prephenate</text>
        <dbReference type="Rhea" id="RHEA:13897"/>
        <dbReference type="ChEBI" id="CHEBI:29748"/>
        <dbReference type="ChEBI" id="CHEBI:29934"/>
        <dbReference type="EC" id="5.4.99.5"/>
    </reaction>
</comment>
<dbReference type="GO" id="GO:0004664">
    <property type="term" value="F:prephenate dehydratase activity"/>
    <property type="evidence" value="ECO:0007669"/>
    <property type="project" value="UniProtKB-EC"/>
</dbReference>
<dbReference type="NCBIfam" id="NF008865">
    <property type="entry name" value="PRK11898.1"/>
    <property type="match status" value="1"/>
</dbReference>
<evidence type="ECO:0000256" key="19">
    <source>
        <dbReference type="PIRSR" id="PIRSR001500-2"/>
    </source>
</evidence>